<dbReference type="SUPFAM" id="SSF52540">
    <property type="entry name" value="P-loop containing nucleoside triphosphate hydrolases"/>
    <property type="match status" value="1"/>
</dbReference>
<evidence type="ECO:0000313" key="7">
    <source>
        <dbReference type="EMBL" id="CAH9059433.1"/>
    </source>
</evidence>
<evidence type="ECO:0000256" key="6">
    <source>
        <dbReference type="NCBIfam" id="TIGR00152"/>
    </source>
</evidence>
<keyword evidence="5 7" id="KW-0808">Transferase</keyword>
<dbReference type="CDD" id="cd02022">
    <property type="entry name" value="DPCK"/>
    <property type="match status" value="1"/>
</dbReference>
<keyword evidence="3 5" id="KW-0067">ATP-binding</keyword>
<proteinExistence type="inferred from homology"/>
<dbReference type="GO" id="GO:0005737">
    <property type="term" value="C:cytoplasm"/>
    <property type="evidence" value="ECO:0007669"/>
    <property type="project" value="UniProtKB-SubCell"/>
</dbReference>
<dbReference type="Proteomes" id="UP001152447">
    <property type="component" value="Unassembled WGS sequence"/>
</dbReference>
<dbReference type="HAMAP" id="MF_00376">
    <property type="entry name" value="Dephospho_CoA_kinase"/>
    <property type="match status" value="1"/>
</dbReference>
<dbReference type="NCBIfam" id="TIGR00152">
    <property type="entry name" value="dephospho-CoA kinase"/>
    <property type="match status" value="1"/>
</dbReference>
<dbReference type="PANTHER" id="PTHR10695">
    <property type="entry name" value="DEPHOSPHO-COA KINASE-RELATED"/>
    <property type="match status" value="1"/>
</dbReference>
<dbReference type="InterPro" id="IPR001977">
    <property type="entry name" value="Depp_CoAkinase"/>
</dbReference>
<evidence type="ECO:0000313" key="8">
    <source>
        <dbReference type="Proteomes" id="UP001152447"/>
    </source>
</evidence>
<dbReference type="RefSeq" id="WP_262976756.1">
    <property type="nucleotide sequence ID" value="NZ_CAMAPB010000028.1"/>
</dbReference>
<dbReference type="GO" id="GO:0005524">
    <property type="term" value="F:ATP binding"/>
    <property type="evidence" value="ECO:0007669"/>
    <property type="project" value="UniProtKB-UniRule"/>
</dbReference>
<sequence>MSNTQHHKNNWVLGLTGGIGCGKTAVSDMLAELGITIVDADIIARQVVEPGTDGLKAIIAHFGNDILDEHGALNRGELRSRIFSNPEQKTWLNALLHPLIRTKLLTDLKNAQSDYVVLVAPLLFENGLDRYCNRTLLIDVPVEIQITRTTKRDNISSEQAKQIIDAQMSREHKQQKADDILNNNRDLNDVKQDLLKLHNYYLQQAKSTI</sequence>
<dbReference type="EMBL" id="CAMAPB010000028">
    <property type="protein sequence ID" value="CAH9059433.1"/>
    <property type="molecule type" value="Genomic_DNA"/>
</dbReference>
<keyword evidence="4 5" id="KW-0173">Coenzyme A biosynthesis</keyword>
<evidence type="ECO:0000256" key="5">
    <source>
        <dbReference type="HAMAP-Rule" id="MF_00376"/>
    </source>
</evidence>
<comment type="catalytic activity">
    <reaction evidence="5">
        <text>3'-dephospho-CoA + ATP = ADP + CoA + H(+)</text>
        <dbReference type="Rhea" id="RHEA:18245"/>
        <dbReference type="ChEBI" id="CHEBI:15378"/>
        <dbReference type="ChEBI" id="CHEBI:30616"/>
        <dbReference type="ChEBI" id="CHEBI:57287"/>
        <dbReference type="ChEBI" id="CHEBI:57328"/>
        <dbReference type="ChEBI" id="CHEBI:456216"/>
        <dbReference type="EC" id="2.7.1.24"/>
    </reaction>
</comment>
<comment type="caution">
    <text evidence="7">The sequence shown here is derived from an EMBL/GenBank/DDBJ whole genome shotgun (WGS) entry which is preliminary data.</text>
</comment>
<dbReference type="GO" id="GO:0015937">
    <property type="term" value="P:coenzyme A biosynthetic process"/>
    <property type="evidence" value="ECO:0007669"/>
    <property type="project" value="UniProtKB-UniRule"/>
</dbReference>
<comment type="function">
    <text evidence="5">Catalyzes the phosphorylation of the 3'-hydroxyl group of dephosphocoenzyme A to form coenzyme A.</text>
</comment>
<dbReference type="AlphaFoldDB" id="A0A9W4W4N4"/>
<reference evidence="7" key="1">
    <citation type="submission" date="2022-07" db="EMBL/GenBank/DDBJ databases">
        <authorList>
            <person name="Criscuolo A."/>
        </authorList>
    </citation>
    <scope>NUCLEOTIDE SEQUENCE</scope>
    <source>
        <strain evidence="7">CIP103197</strain>
    </source>
</reference>
<gene>
    <name evidence="5 7" type="primary">coaE</name>
    <name evidence="7" type="ORF">PSEHALCIP103_02060</name>
</gene>
<dbReference type="EC" id="2.7.1.24" evidence="5 6"/>
<dbReference type="PROSITE" id="PS51219">
    <property type="entry name" value="DPCK"/>
    <property type="match status" value="1"/>
</dbReference>
<evidence type="ECO:0000256" key="4">
    <source>
        <dbReference type="ARBA" id="ARBA00022993"/>
    </source>
</evidence>
<evidence type="ECO:0000256" key="3">
    <source>
        <dbReference type="ARBA" id="ARBA00022840"/>
    </source>
</evidence>
<protein>
    <recommendedName>
        <fullName evidence="5 6">Dephospho-CoA kinase</fullName>
        <ecNumber evidence="5 6">2.7.1.24</ecNumber>
    </recommendedName>
    <alternativeName>
        <fullName evidence="5">Dephosphocoenzyme A kinase</fullName>
    </alternativeName>
</protein>
<comment type="pathway">
    <text evidence="5">Cofactor biosynthesis; coenzyme A biosynthesis; CoA from (R)-pantothenate: step 5/5.</text>
</comment>
<organism evidence="7 8">
    <name type="scientific">Pseudoalteromonas haloplanktis</name>
    <name type="common">Alteromonas haloplanktis</name>
    <dbReference type="NCBI Taxonomy" id="228"/>
    <lineage>
        <taxon>Bacteria</taxon>
        <taxon>Pseudomonadati</taxon>
        <taxon>Pseudomonadota</taxon>
        <taxon>Gammaproteobacteria</taxon>
        <taxon>Alteromonadales</taxon>
        <taxon>Pseudoalteromonadaceae</taxon>
        <taxon>Pseudoalteromonas</taxon>
    </lineage>
</organism>
<name>A0A9W4W4N4_PSEHA</name>
<evidence type="ECO:0000256" key="2">
    <source>
        <dbReference type="ARBA" id="ARBA00022741"/>
    </source>
</evidence>
<keyword evidence="5" id="KW-0963">Cytoplasm</keyword>
<dbReference type="PANTHER" id="PTHR10695:SF46">
    <property type="entry name" value="BIFUNCTIONAL COENZYME A SYNTHASE-RELATED"/>
    <property type="match status" value="1"/>
</dbReference>
<dbReference type="GO" id="GO:0004140">
    <property type="term" value="F:dephospho-CoA kinase activity"/>
    <property type="evidence" value="ECO:0007669"/>
    <property type="project" value="UniProtKB-UniRule"/>
</dbReference>
<dbReference type="Gene3D" id="3.40.50.300">
    <property type="entry name" value="P-loop containing nucleotide triphosphate hydrolases"/>
    <property type="match status" value="1"/>
</dbReference>
<dbReference type="InterPro" id="IPR027417">
    <property type="entry name" value="P-loop_NTPase"/>
</dbReference>
<accession>A0A9W4W4N4</accession>
<keyword evidence="5 7" id="KW-0418">Kinase</keyword>
<keyword evidence="8" id="KW-1185">Reference proteome</keyword>
<keyword evidence="2 5" id="KW-0547">Nucleotide-binding</keyword>
<feature type="binding site" evidence="5">
    <location>
        <begin position="20"/>
        <end position="25"/>
    </location>
    <ligand>
        <name>ATP</name>
        <dbReference type="ChEBI" id="CHEBI:30616"/>
    </ligand>
</feature>
<comment type="subcellular location">
    <subcellularLocation>
        <location evidence="5">Cytoplasm</location>
    </subcellularLocation>
</comment>
<dbReference type="Pfam" id="PF01121">
    <property type="entry name" value="CoaE"/>
    <property type="match status" value="1"/>
</dbReference>
<evidence type="ECO:0000256" key="1">
    <source>
        <dbReference type="ARBA" id="ARBA00009018"/>
    </source>
</evidence>
<comment type="similarity">
    <text evidence="1 5">Belongs to the CoaE family.</text>
</comment>